<keyword evidence="2" id="KW-1185">Reference proteome</keyword>
<dbReference type="EMBL" id="JAMZIH010005212">
    <property type="protein sequence ID" value="KAJ1675665.1"/>
    <property type="molecule type" value="Genomic_DNA"/>
</dbReference>
<dbReference type="Proteomes" id="UP001145114">
    <property type="component" value="Unassembled WGS sequence"/>
</dbReference>
<organism evidence="1 2">
    <name type="scientific">Spiromyces aspiralis</name>
    <dbReference type="NCBI Taxonomy" id="68401"/>
    <lineage>
        <taxon>Eukaryota</taxon>
        <taxon>Fungi</taxon>
        <taxon>Fungi incertae sedis</taxon>
        <taxon>Zoopagomycota</taxon>
        <taxon>Kickxellomycotina</taxon>
        <taxon>Kickxellomycetes</taxon>
        <taxon>Kickxellales</taxon>
        <taxon>Kickxellaceae</taxon>
        <taxon>Spiromyces</taxon>
    </lineage>
</organism>
<reference evidence="1" key="1">
    <citation type="submission" date="2022-06" db="EMBL/GenBank/DDBJ databases">
        <title>Phylogenomic reconstructions and comparative analyses of Kickxellomycotina fungi.</title>
        <authorList>
            <person name="Reynolds N.K."/>
            <person name="Stajich J.E."/>
            <person name="Barry K."/>
            <person name="Grigoriev I.V."/>
            <person name="Crous P."/>
            <person name="Smith M.E."/>
        </authorList>
    </citation>
    <scope>NUCLEOTIDE SEQUENCE</scope>
    <source>
        <strain evidence="1">RSA 2271</strain>
    </source>
</reference>
<proteinExistence type="predicted"/>
<accession>A0ACC1HGC4</accession>
<comment type="caution">
    <text evidence="1">The sequence shown here is derived from an EMBL/GenBank/DDBJ whole genome shotgun (WGS) entry which is preliminary data.</text>
</comment>
<evidence type="ECO:0000313" key="2">
    <source>
        <dbReference type="Proteomes" id="UP001145114"/>
    </source>
</evidence>
<sequence length="100" mass="12017">MSSGKDQTRFWRIDFDVPEMAERWENQLIGWASSADPMQSLRLKFLNKEDAIQFAEKQGKHLAPSWNYYVQEPKSAHFKKKEYKTNFLYSPDKLRWIQTK</sequence>
<evidence type="ECO:0000313" key="1">
    <source>
        <dbReference type="EMBL" id="KAJ1675665.1"/>
    </source>
</evidence>
<gene>
    <name evidence="1" type="primary">NdufS4</name>
    <name evidence="1" type="ORF">EV182_000823</name>
</gene>
<protein>
    <submittedName>
        <fullName evidence="1">Ndufs4 NADH dehydrogenase Fe-S protein subunit</fullName>
    </submittedName>
</protein>
<name>A0ACC1HGC4_9FUNG</name>